<protein>
    <submittedName>
        <fullName evidence="1">Uncharacterized protein</fullName>
    </submittedName>
</protein>
<evidence type="ECO:0000313" key="1">
    <source>
        <dbReference type="EMBL" id="KKN64102.1"/>
    </source>
</evidence>
<name>A0A0F9SNY6_9ZZZZ</name>
<proteinExistence type="predicted"/>
<organism evidence="1">
    <name type="scientific">marine sediment metagenome</name>
    <dbReference type="NCBI Taxonomy" id="412755"/>
    <lineage>
        <taxon>unclassified sequences</taxon>
        <taxon>metagenomes</taxon>
        <taxon>ecological metagenomes</taxon>
    </lineage>
</organism>
<comment type="caution">
    <text evidence="1">The sequence shown here is derived from an EMBL/GenBank/DDBJ whole genome shotgun (WGS) entry which is preliminary data.</text>
</comment>
<accession>A0A0F9SNY6</accession>
<dbReference type="EMBL" id="LAZR01000568">
    <property type="protein sequence ID" value="KKN64102.1"/>
    <property type="molecule type" value="Genomic_DNA"/>
</dbReference>
<reference evidence="1" key="1">
    <citation type="journal article" date="2015" name="Nature">
        <title>Complex archaea that bridge the gap between prokaryotes and eukaryotes.</title>
        <authorList>
            <person name="Spang A."/>
            <person name="Saw J.H."/>
            <person name="Jorgensen S.L."/>
            <person name="Zaremba-Niedzwiedzka K."/>
            <person name="Martijn J."/>
            <person name="Lind A.E."/>
            <person name="van Eijk R."/>
            <person name="Schleper C."/>
            <person name="Guy L."/>
            <person name="Ettema T.J."/>
        </authorList>
    </citation>
    <scope>NUCLEOTIDE SEQUENCE</scope>
</reference>
<sequence length="123" mass="14707">MNMTYSQFLDEARFPIKEELEKFISKHPHFYFLRMHEEGIDEGLIIFLTLIPSCDECGSDQKEKDLLYSPISDSYLCIKCYLPLHKPTFKGAWLSFQMMFGTDWFSIGVKNRVWIVENFDRRY</sequence>
<dbReference type="AlphaFoldDB" id="A0A0F9SNY6"/>
<gene>
    <name evidence="1" type="ORF">LCGC14_0495290</name>
</gene>